<gene>
    <name evidence="2" type="ORF">HC235_00440</name>
</gene>
<keyword evidence="3" id="KW-1185">Reference proteome</keyword>
<keyword evidence="2" id="KW-0808">Transferase</keyword>
<proteinExistence type="predicted"/>
<organism evidence="2 3">
    <name type="scientific">Pyrobaculum arsenaticum</name>
    <dbReference type="NCBI Taxonomy" id="121277"/>
    <lineage>
        <taxon>Archaea</taxon>
        <taxon>Thermoproteota</taxon>
        <taxon>Thermoprotei</taxon>
        <taxon>Thermoproteales</taxon>
        <taxon>Thermoproteaceae</taxon>
        <taxon>Pyrobaculum</taxon>
    </lineage>
</organism>
<dbReference type="InterPro" id="IPR002934">
    <property type="entry name" value="Polymerase_NTP_transf_dom"/>
</dbReference>
<dbReference type="GeneID" id="5054389"/>
<accession>A0A7L4P6T5</accession>
<dbReference type="SUPFAM" id="SSF81301">
    <property type="entry name" value="Nucleotidyltransferase"/>
    <property type="match status" value="1"/>
</dbReference>
<evidence type="ECO:0000313" key="3">
    <source>
        <dbReference type="Proteomes" id="UP000554766"/>
    </source>
</evidence>
<dbReference type="Proteomes" id="UP000554766">
    <property type="component" value="Unassembled WGS sequence"/>
</dbReference>
<dbReference type="PANTHER" id="PTHR43449">
    <property type="entry name" value="NUCLEOTIDYLTRANSFERASE"/>
    <property type="match status" value="1"/>
</dbReference>
<dbReference type="Pfam" id="PF01909">
    <property type="entry name" value="NTP_transf_2"/>
    <property type="match status" value="1"/>
</dbReference>
<dbReference type="CDD" id="cd05403">
    <property type="entry name" value="NT_KNTase_like"/>
    <property type="match status" value="1"/>
</dbReference>
<dbReference type="RefSeq" id="WP_014346799.1">
    <property type="nucleotide sequence ID" value="NZ_JAAVJF010000001.1"/>
</dbReference>
<evidence type="ECO:0000259" key="1">
    <source>
        <dbReference type="Pfam" id="PF01909"/>
    </source>
</evidence>
<name>A0A7L4P6T5_9CREN</name>
<dbReference type="PANTHER" id="PTHR43449:SF1">
    <property type="entry name" value="POLYMERASE BETA NUCLEOTIDYLTRANSFERASE DOMAIN-CONTAINING PROTEIN"/>
    <property type="match status" value="1"/>
</dbReference>
<comment type="caution">
    <text evidence="2">The sequence shown here is derived from an EMBL/GenBank/DDBJ whole genome shotgun (WGS) entry which is preliminary data.</text>
</comment>
<reference evidence="2 3" key="1">
    <citation type="journal article" date="2020" name="Nat. Commun.">
        <title>The structures of two archaeal type IV pili illuminate evolutionary relationships.</title>
        <authorList>
            <person name="Wang F."/>
            <person name="Baquero D.P."/>
            <person name="Su Z."/>
            <person name="Beltran L.C."/>
            <person name="Prangishvili D."/>
            <person name="Krupovic M."/>
            <person name="Egelman E.H."/>
        </authorList>
    </citation>
    <scope>NUCLEOTIDE SEQUENCE [LARGE SCALE GENOMIC DNA]</scope>
    <source>
        <strain evidence="2 3">2GA</strain>
    </source>
</reference>
<dbReference type="GO" id="GO:0016779">
    <property type="term" value="F:nucleotidyltransferase activity"/>
    <property type="evidence" value="ECO:0007669"/>
    <property type="project" value="InterPro"/>
</dbReference>
<dbReference type="Gene3D" id="3.30.460.10">
    <property type="entry name" value="Beta Polymerase, domain 2"/>
    <property type="match status" value="1"/>
</dbReference>
<dbReference type="InterPro" id="IPR043519">
    <property type="entry name" value="NT_sf"/>
</dbReference>
<protein>
    <submittedName>
        <fullName evidence="2">Nucleotidyltransferase domain-containing protein</fullName>
    </submittedName>
</protein>
<feature type="domain" description="Polymerase nucleotidyl transferase" evidence="1">
    <location>
        <begin position="11"/>
        <end position="64"/>
    </location>
</feature>
<evidence type="ECO:0000313" key="2">
    <source>
        <dbReference type="EMBL" id="NYR14463.1"/>
    </source>
</evidence>
<dbReference type="EMBL" id="JAAVJF010000001">
    <property type="protein sequence ID" value="NYR14463.1"/>
    <property type="molecule type" value="Genomic_DNA"/>
</dbReference>
<sequence length="107" mass="12254">MRSQRLWEIRERVLGELRRLAQELGAVVYLFGSYARGDFVLDSDVDIVVVSKRFEGVGYLDRVAAVRALLPPDIGFDVIALTPGEFEERLGSSFYKEISKYWIKIEP</sequence>
<dbReference type="AlphaFoldDB" id="A0A7L4P6T5"/>